<evidence type="ECO:0000313" key="10">
    <source>
        <dbReference type="RefSeq" id="XP_018459465.2"/>
    </source>
</evidence>
<dbReference type="GO" id="GO:0042162">
    <property type="term" value="F:telomeric DNA binding"/>
    <property type="evidence" value="ECO:0007669"/>
    <property type="project" value="TreeGrafter"/>
</dbReference>
<dbReference type="PANTHER" id="PTHR14865">
    <property type="entry name" value="CST COMPLEX SUBUNIT CTC1"/>
    <property type="match status" value="1"/>
</dbReference>
<name>A0A6J0LGV6_RAPSA</name>
<proteinExistence type="inferred from homology"/>
<evidence type="ECO:0000256" key="5">
    <source>
        <dbReference type="ARBA" id="ARBA00022454"/>
    </source>
</evidence>
<dbReference type="KEGG" id="rsz:108830360"/>
<evidence type="ECO:0000256" key="3">
    <source>
        <dbReference type="ARBA" id="ARBA00006332"/>
    </source>
</evidence>
<dbReference type="Pfam" id="PF15491">
    <property type="entry name" value="CTC1_2"/>
    <property type="match status" value="1"/>
</dbReference>
<dbReference type="OrthoDB" id="2314520at2759"/>
<dbReference type="InterPro" id="IPR028262">
    <property type="entry name" value="CTC1_plant"/>
</dbReference>
<dbReference type="GO" id="GO:1990879">
    <property type="term" value="C:CST complex"/>
    <property type="evidence" value="ECO:0007669"/>
    <property type="project" value="TreeGrafter"/>
</dbReference>
<protein>
    <recommendedName>
        <fullName evidence="4">CST complex subunit CTC1</fullName>
    </recommendedName>
</protein>
<dbReference type="GeneID" id="108830360"/>
<sequence>METARLIAISDLVNEGRAITGASSLFYSSSPHSRNPQSRPGSKFLSPLNYPAVIDGTLALPSETLKCPNRYCFRFTDGVSTICCDIIGFETRAIGSKIRLLSWNFIPFKNHRRGGGVLEIIKWRFVDDDAVELLSRWCSLPLVPHRSSVVEENGGGGGKSRYSVRGVLESVSPVSLVPDASVNLPVKGFLVKVMACECRRKDVLDSIDCSHCFDKPFFVYFCGSVAATWHPAMVKLVGRNIALSGMKKKLVYISKCDSLLVFVTTENSLLHSPWLSKKDEVLKSVVHGRGNCGSYLGFVNGLYMKGKLVELDEDVWLLLTDQIRNRSHSIRTGSLIFVRNVHFVNTKFSWGKVLILGACFKTSITVEKFSPFETSCLVDSCLQTSLSRFVQSLSFPARFWTLLVSSCFQNFDRMPSDKESLRSCQEDELTKMYAESRIPPSMFKPRCGLFTEFCMHESCGCNSEARDFNLKLVMPISSFVHHYKVLLDELLSRISKGDTQFIASNCSSHPSSIRKRYGHTNVKILKSEDIGVILLGRLKISASGILQLQDKTSRIDVLMSDLLSDRNSCRIYEVSDFDLTMEIPESMPHIPFLQRPLHHKILVDPTSLARDNTLTVPFSLSFGAASCRNVLVDQSIDRRHDLNEFKGGRFHLFRVTHKFPILKKDFPGMPDCTSVFIEAVIIPWELICTVTEEDAAADESKTSREEHPRKRCKINNSLGTERVLSVPHDISCDITIRCSSSHCSTIAATLSNLMEKKSGNMSSLKRVLLEFIPECKNYNGLQIGGYYLTKHDIDDPFCFGRSSISNNDKINIRPESRLWSLELSFGEVLTHDGSMDVYPLVSSQPSPAVEQRDFSCPQRFSDVSLLLPYDAKILFSAYLKDLDELNKPVLGGKDRDNTQEEIIMHSVPSQPPISNSLFPEGNLATFRGDVVAVDDVDSSVISSYCIHVRVDCQIVKIFGPLRRHSYLIGFGPGVNATFYRILGTREENRFLLSSASFVKINSRKALDGPALDEPIHQTAMGLPKIRPQESSGYKDNRQINFVCKVVSVHLLVLQARSDDPSENKCGENIDIPLAGFVVDDGSSTYLCWTSGERAFTFLRLHEELPENDIDVDQWIRSDSSRCTTAYHLEKIVWVHKRIVIKVNGSQNDALFQYVTIDVASQQLLAESEEEFLKLLILNATSGPIWDVKASSMDMNMIQHVEREQCVEMDALGLTRRNVWGDEICQVDTLVRAWSLLQGLLIT</sequence>
<reference evidence="9" key="1">
    <citation type="journal article" date="2019" name="Database">
        <title>The radish genome database (RadishGD): an integrated information resource for radish genomics.</title>
        <authorList>
            <person name="Yu H.J."/>
            <person name="Baek S."/>
            <person name="Lee Y.J."/>
            <person name="Cho A."/>
            <person name="Mun J.H."/>
        </authorList>
    </citation>
    <scope>NUCLEOTIDE SEQUENCE [LARGE SCALE GENOMIC DNA]</scope>
    <source>
        <strain evidence="9">cv. WK10039</strain>
    </source>
</reference>
<comment type="subcellular location">
    <subcellularLocation>
        <location evidence="2">Chromosome</location>
        <location evidence="2">Telomere</location>
    </subcellularLocation>
    <subcellularLocation>
        <location evidence="1">Nucleus</location>
    </subcellularLocation>
</comment>
<reference evidence="10" key="2">
    <citation type="submission" date="2025-08" db="UniProtKB">
        <authorList>
            <consortium name="RefSeq"/>
        </authorList>
    </citation>
    <scope>IDENTIFICATION</scope>
    <source>
        <tissue evidence="10">Leaf</tissue>
    </source>
</reference>
<evidence type="ECO:0000256" key="2">
    <source>
        <dbReference type="ARBA" id="ARBA00004574"/>
    </source>
</evidence>
<evidence type="ECO:0000313" key="9">
    <source>
        <dbReference type="Proteomes" id="UP000504610"/>
    </source>
</evidence>
<accession>A0A6J0LGV6</accession>
<dbReference type="AlphaFoldDB" id="A0A6J0LGV6"/>
<evidence type="ECO:0000256" key="6">
    <source>
        <dbReference type="ARBA" id="ARBA00022895"/>
    </source>
</evidence>
<dbReference type="Proteomes" id="UP000504610">
    <property type="component" value="Chromosome 9"/>
</dbReference>
<dbReference type="InterPro" id="IPR042617">
    <property type="entry name" value="CTC1-like"/>
</dbReference>
<keyword evidence="7" id="KW-0238">DNA-binding</keyword>
<evidence type="ECO:0000256" key="7">
    <source>
        <dbReference type="ARBA" id="ARBA00023125"/>
    </source>
</evidence>
<comment type="similarity">
    <text evidence="3">Belongs to the CTC1 family.</text>
</comment>
<dbReference type="RefSeq" id="XP_018459465.2">
    <property type="nucleotide sequence ID" value="XM_018603963.2"/>
</dbReference>
<evidence type="ECO:0000256" key="1">
    <source>
        <dbReference type="ARBA" id="ARBA00004123"/>
    </source>
</evidence>
<evidence type="ECO:0000256" key="8">
    <source>
        <dbReference type="ARBA" id="ARBA00023242"/>
    </source>
</evidence>
<gene>
    <name evidence="10" type="primary">LOC108830360</name>
</gene>
<dbReference type="GO" id="GO:0045740">
    <property type="term" value="P:positive regulation of DNA replication"/>
    <property type="evidence" value="ECO:0007669"/>
    <property type="project" value="TreeGrafter"/>
</dbReference>
<keyword evidence="5" id="KW-0158">Chromosome</keyword>
<organism evidence="9 10">
    <name type="scientific">Raphanus sativus</name>
    <name type="common">Radish</name>
    <name type="synonym">Raphanus raphanistrum var. sativus</name>
    <dbReference type="NCBI Taxonomy" id="3726"/>
    <lineage>
        <taxon>Eukaryota</taxon>
        <taxon>Viridiplantae</taxon>
        <taxon>Streptophyta</taxon>
        <taxon>Embryophyta</taxon>
        <taxon>Tracheophyta</taxon>
        <taxon>Spermatophyta</taxon>
        <taxon>Magnoliopsida</taxon>
        <taxon>eudicotyledons</taxon>
        <taxon>Gunneridae</taxon>
        <taxon>Pentapetalae</taxon>
        <taxon>rosids</taxon>
        <taxon>malvids</taxon>
        <taxon>Brassicales</taxon>
        <taxon>Brassicaceae</taxon>
        <taxon>Brassiceae</taxon>
        <taxon>Raphanus</taxon>
    </lineage>
</organism>
<dbReference type="GO" id="GO:0003697">
    <property type="term" value="F:single-stranded DNA binding"/>
    <property type="evidence" value="ECO:0007669"/>
    <property type="project" value="TreeGrafter"/>
</dbReference>
<keyword evidence="6" id="KW-0779">Telomere</keyword>
<keyword evidence="9" id="KW-1185">Reference proteome</keyword>
<keyword evidence="8" id="KW-0539">Nucleus</keyword>
<dbReference type="PANTHER" id="PTHR14865:SF2">
    <property type="entry name" value="CST COMPLEX SUBUNIT CTC1"/>
    <property type="match status" value="1"/>
</dbReference>
<dbReference type="GO" id="GO:0010833">
    <property type="term" value="P:telomere maintenance via telomere lengthening"/>
    <property type="evidence" value="ECO:0007669"/>
    <property type="project" value="TreeGrafter"/>
</dbReference>
<evidence type="ECO:0000256" key="4">
    <source>
        <dbReference type="ARBA" id="ARBA00016175"/>
    </source>
</evidence>